<dbReference type="GO" id="GO:0000976">
    <property type="term" value="F:transcription cis-regulatory region binding"/>
    <property type="evidence" value="ECO:0007669"/>
    <property type="project" value="UniProtKB-ARBA"/>
</dbReference>
<evidence type="ECO:0000259" key="6">
    <source>
        <dbReference type="PROSITE" id="PS50090"/>
    </source>
</evidence>
<keyword evidence="3" id="KW-0238">DNA-binding</keyword>
<dbReference type="CDD" id="cd00167">
    <property type="entry name" value="SANT"/>
    <property type="match status" value="2"/>
</dbReference>
<dbReference type="Proteomes" id="UP001311915">
    <property type="component" value="Unassembled WGS sequence"/>
</dbReference>
<comment type="caution">
    <text evidence="9">The sequence shown here is derived from an EMBL/GenBank/DDBJ whole genome shotgun (WGS) entry which is preliminary data.</text>
</comment>
<gene>
    <name evidence="9" type="ORF">R3W88_024280</name>
</gene>
<dbReference type="Pfam" id="PF00249">
    <property type="entry name" value="Myb_DNA-binding"/>
    <property type="match status" value="1"/>
</dbReference>
<dbReference type="GO" id="GO:0006355">
    <property type="term" value="P:regulation of DNA-templated transcription"/>
    <property type="evidence" value="ECO:0007669"/>
    <property type="project" value="UniProtKB-ARBA"/>
</dbReference>
<organism evidence="9 10">
    <name type="scientific">Solanum pinnatisectum</name>
    <name type="common">tansyleaf nightshade</name>
    <dbReference type="NCBI Taxonomy" id="50273"/>
    <lineage>
        <taxon>Eukaryota</taxon>
        <taxon>Viridiplantae</taxon>
        <taxon>Streptophyta</taxon>
        <taxon>Embryophyta</taxon>
        <taxon>Tracheophyta</taxon>
        <taxon>Spermatophyta</taxon>
        <taxon>Magnoliopsida</taxon>
        <taxon>eudicotyledons</taxon>
        <taxon>Gunneridae</taxon>
        <taxon>Pentapetalae</taxon>
        <taxon>asterids</taxon>
        <taxon>lamiids</taxon>
        <taxon>Solanales</taxon>
        <taxon>Solanaceae</taxon>
        <taxon>Solanoideae</taxon>
        <taxon>Solaneae</taxon>
        <taxon>Solanum</taxon>
    </lineage>
</organism>
<dbReference type="PANTHER" id="PTHR44191">
    <property type="entry name" value="TRANSCRIPTION FACTOR KUA1"/>
    <property type="match status" value="1"/>
</dbReference>
<evidence type="ECO:0000256" key="4">
    <source>
        <dbReference type="ARBA" id="ARBA00023163"/>
    </source>
</evidence>
<dbReference type="InterPro" id="IPR017930">
    <property type="entry name" value="Myb_dom"/>
</dbReference>
<dbReference type="SMART" id="SM00717">
    <property type="entry name" value="SANT"/>
    <property type="match status" value="2"/>
</dbReference>
<dbReference type="PROSITE" id="PS51294">
    <property type="entry name" value="HTH_MYB"/>
    <property type="match status" value="1"/>
</dbReference>
<evidence type="ECO:0000256" key="5">
    <source>
        <dbReference type="ARBA" id="ARBA00023242"/>
    </source>
</evidence>
<evidence type="ECO:0000259" key="8">
    <source>
        <dbReference type="PROSITE" id="PS51294"/>
    </source>
</evidence>
<dbReference type="InterPro" id="IPR006447">
    <property type="entry name" value="Myb_dom_plants"/>
</dbReference>
<evidence type="ECO:0000256" key="2">
    <source>
        <dbReference type="ARBA" id="ARBA00023015"/>
    </source>
</evidence>
<dbReference type="SUPFAM" id="SSF46689">
    <property type="entry name" value="Homeodomain-like"/>
    <property type="match status" value="2"/>
</dbReference>
<dbReference type="GO" id="GO:0010597">
    <property type="term" value="P:green leaf volatile biosynthetic process"/>
    <property type="evidence" value="ECO:0007669"/>
    <property type="project" value="UniProtKB-ARBA"/>
</dbReference>
<evidence type="ECO:0000256" key="1">
    <source>
        <dbReference type="ARBA" id="ARBA00004123"/>
    </source>
</evidence>
<evidence type="ECO:0000313" key="10">
    <source>
        <dbReference type="Proteomes" id="UP001311915"/>
    </source>
</evidence>
<dbReference type="PANTHER" id="PTHR44191:SF73">
    <property type="entry name" value="I-BOX BINDING FACTOR"/>
    <property type="match status" value="1"/>
</dbReference>
<dbReference type="FunFam" id="1.10.10.60:FF:000009">
    <property type="entry name" value="transcription factor MYB1R1"/>
    <property type="match status" value="1"/>
</dbReference>
<dbReference type="EMBL" id="JAWPEI010000003">
    <property type="protein sequence ID" value="KAK4731292.1"/>
    <property type="molecule type" value="Genomic_DNA"/>
</dbReference>
<dbReference type="GO" id="GO:0009739">
    <property type="term" value="P:response to gibberellin"/>
    <property type="evidence" value="ECO:0007669"/>
    <property type="project" value="TreeGrafter"/>
</dbReference>
<dbReference type="PROSITE" id="PS50090">
    <property type="entry name" value="MYB_LIKE"/>
    <property type="match status" value="1"/>
</dbReference>
<dbReference type="InterPro" id="IPR052245">
    <property type="entry name" value="Plant_Stress_Dev_TF"/>
</dbReference>
<keyword evidence="10" id="KW-1185">Reference proteome</keyword>
<dbReference type="Gene3D" id="1.10.10.60">
    <property type="entry name" value="Homeodomain-like"/>
    <property type="match status" value="2"/>
</dbReference>
<dbReference type="NCBIfam" id="TIGR01557">
    <property type="entry name" value="myb_SHAQKYF"/>
    <property type="match status" value="1"/>
</dbReference>
<keyword evidence="4" id="KW-0804">Transcription</keyword>
<evidence type="ECO:0000259" key="7">
    <source>
        <dbReference type="PROSITE" id="PS51293"/>
    </source>
</evidence>
<feature type="domain" description="HTH myb-type" evidence="8">
    <location>
        <begin position="91"/>
        <end position="144"/>
    </location>
</feature>
<dbReference type="AlphaFoldDB" id="A0AAV9M3P3"/>
<feature type="domain" description="Myb-like" evidence="6">
    <location>
        <begin position="95"/>
        <end position="140"/>
    </location>
</feature>
<dbReference type="InterPro" id="IPR001005">
    <property type="entry name" value="SANT/Myb"/>
</dbReference>
<name>A0AAV9M3P3_9SOLN</name>
<protein>
    <recommendedName>
        <fullName evidence="11">I-box binding factor</fullName>
    </recommendedName>
</protein>
<proteinExistence type="predicted"/>
<evidence type="ECO:0000256" key="3">
    <source>
        <dbReference type="ARBA" id="ARBA00023125"/>
    </source>
</evidence>
<evidence type="ECO:0000313" key="9">
    <source>
        <dbReference type="EMBL" id="KAK4731292.1"/>
    </source>
</evidence>
<keyword evidence="5" id="KW-0539">Nucleus</keyword>
<dbReference type="InterPro" id="IPR017884">
    <property type="entry name" value="SANT_dom"/>
</dbReference>
<keyword evidence="2" id="KW-0805">Transcription regulation</keyword>
<accession>A0AAV9M3P3</accession>
<reference evidence="9 10" key="1">
    <citation type="submission" date="2023-10" db="EMBL/GenBank/DDBJ databases">
        <title>Genome-Wide Identification Analysis in wild type Solanum Pinnatisectum Reveals Some Genes Defensing Phytophthora Infestans.</title>
        <authorList>
            <person name="Sun C."/>
        </authorList>
    </citation>
    <scope>NUCLEOTIDE SEQUENCE [LARGE SCALE GENOMIC DNA]</scope>
    <source>
        <strain evidence="9">LQN</strain>
        <tissue evidence="9">Leaf</tissue>
    </source>
</reference>
<sequence length="318" mass="34991">MNIDQTCNSSFWTREEDKIFENTLAIYFNDNNLFTNMEEALPGKSLNDIKDHYNILLEDIGAIDSGHVPLPNYPKMQSNGNQNMKAYVEWRRGTPWTEEEHRSFLRGLDIYGKGDWKSISRHCVITRTAMQVATHAQKYFKRVEANNKGNRRARAKPSVLDIISVDAEFGGTSQVPNTVDMIGPACGGSQAVPNSSNESMLPRESTNAEQMMAVVEGELSGQNAFVNVDTRSGTSSHPISRIGSELEALLSHSMDEDNDISLIFDVGKAPTPDDGITPTAHTRMSGYAATGEAPAQLPPYAPSSYFGDGVCRNLNPNP</sequence>
<dbReference type="InterPro" id="IPR009057">
    <property type="entry name" value="Homeodomain-like_sf"/>
</dbReference>
<feature type="domain" description="SANT" evidence="7">
    <location>
        <begin position="91"/>
        <end position="144"/>
    </location>
</feature>
<dbReference type="GO" id="GO:0005634">
    <property type="term" value="C:nucleus"/>
    <property type="evidence" value="ECO:0007669"/>
    <property type="project" value="UniProtKB-SubCell"/>
</dbReference>
<comment type="subcellular location">
    <subcellularLocation>
        <location evidence="1">Nucleus</location>
    </subcellularLocation>
</comment>
<dbReference type="GO" id="GO:0009751">
    <property type="term" value="P:response to salicylic acid"/>
    <property type="evidence" value="ECO:0007669"/>
    <property type="project" value="TreeGrafter"/>
</dbReference>
<dbReference type="PROSITE" id="PS51293">
    <property type="entry name" value="SANT"/>
    <property type="match status" value="1"/>
</dbReference>
<evidence type="ECO:0008006" key="11">
    <source>
        <dbReference type="Google" id="ProtNLM"/>
    </source>
</evidence>